<evidence type="ECO:0000256" key="6">
    <source>
        <dbReference type="HAMAP-Rule" id="MF_00313"/>
    </source>
</evidence>
<dbReference type="GO" id="GO:0006537">
    <property type="term" value="P:glutamate biosynthetic process"/>
    <property type="evidence" value="ECO:0007669"/>
    <property type="project" value="TreeGrafter"/>
</dbReference>
<comment type="similarity">
    <text evidence="1 6">Belongs to the glutaminase family.</text>
</comment>
<dbReference type="EMBL" id="CP001291">
    <property type="protein sequence ID" value="ACK68917.1"/>
    <property type="molecule type" value="Genomic_DNA"/>
</dbReference>
<dbReference type="PANTHER" id="PTHR12544:SF29">
    <property type="entry name" value="GLUTAMINASE"/>
    <property type="match status" value="1"/>
</dbReference>
<dbReference type="InterPro" id="IPR015868">
    <property type="entry name" value="Glutaminase"/>
</dbReference>
<dbReference type="PANTHER" id="PTHR12544">
    <property type="entry name" value="GLUTAMINASE"/>
    <property type="match status" value="1"/>
</dbReference>
<feature type="binding site" evidence="6">
    <location>
        <position position="68"/>
    </location>
    <ligand>
        <name>substrate</name>
    </ligand>
</feature>
<evidence type="ECO:0000313" key="8">
    <source>
        <dbReference type="Proteomes" id="UP000002384"/>
    </source>
</evidence>
<evidence type="ECO:0000256" key="1">
    <source>
        <dbReference type="ARBA" id="ARBA00011076"/>
    </source>
</evidence>
<evidence type="ECO:0000256" key="4">
    <source>
        <dbReference type="ARBA" id="ARBA00022801"/>
    </source>
</evidence>
<dbReference type="OrthoDB" id="9788822at2"/>
<keyword evidence="4 6" id="KW-0378">Hydrolase</keyword>
<name>B7KD97_GLOC7</name>
<dbReference type="GO" id="GO:0006543">
    <property type="term" value="P:L-glutamine catabolic process"/>
    <property type="evidence" value="ECO:0007669"/>
    <property type="project" value="TreeGrafter"/>
</dbReference>
<dbReference type="AlphaFoldDB" id="B7KD97"/>
<evidence type="ECO:0000256" key="3">
    <source>
        <dbReference type="ARBA" id="ARBA00012918"/>
    </source>
</evidence>
<comment type="subunit">
    <text evidence="2 6">Homotetramer.</text>
</comment>
<organism evidence="7 8">
    <name type="scientific">Gloeothece citriformis (strain PCC 7424)</name>
    <name type="common">Cyanothece sp. (strain PCC 7424)</name>
    <dbReference type="NCBI Taxonomy" id="65393"/>
    <lineage>
        <taxon>Bacteria</taxon>
        <taxon>Bacillati</taxon>
        <taxon>Cyanobacteriota</taxon>
        <taxon>Cyanophyceae</taxon>
        <taxon>Oscillatoriophycideae</taxon>
        <taxon>Chroococcales</taxon>
        <taxon>Aphanothecaceae</taxon>
        <taxon>Gloeothece</taxon>
        <taxon>Gloeothece citriformis</taxon>
    </lineage>
</organism>
<dbReference type="SUPFAM" id="SSF56601">
    <property type="entry name" value="beta-lactamase/transpeptidase-like"/>
    <property type="match status" value="1"/>
</dbReference>
<dbReference type="eggNOG" id="COG2066">
    <property type="taxonomic scope" value="Bacteria"/>
</dbReference>
<dbReference type="RefSeq" id="WP_012597864.1">
    <property type="nucleotide sequence ID" value="NC_011729.1"/>
</dbReference>
<comment type="caution">
    <text evidence="6">Lacks conserved residue(s) required for the propagation of feature annotation.</text>
</comment>
<dbReference type="HOGENOM" id="CLU_027932_1_0_3"/>
<dbReference type="EC" id="3.5.1.2" evidence="3 6"/>
<accession>B7KD97</accession>
<dbReference type="Gene3D" id="3.40.710.10">
    <property type="entry name" value="DD-peptidase/beta-lactamase superfamily"/>
    <property type="match status" value="1"/>
</dbReference>
<evidence type="ECO:0000256" key="2">
    <source>
        <dbReference type="ARBA" id="ARBA00011881"/>
    </source>
</evidence>
<dbReference type="Proteomes" id="UP000002384">
    <property type="component" value="Chromosome"/>
</dbReference>
<sequence>MNKLETLQPQHLLEWVKLAQQKASFGKTPDYIPLLHQTDPQLFSASILTLNHQTYSLGNSELTFPLMSVIKPFLLFYVLSHLGTETVFKRVGNQPSDYPFNALEQLIADGGFPRNPMINSGAITLASLLPGKDGIECGESLRLWLNQWGNCQLFLDRLMLESVQSLPNPRNQALLQELSAKGSLKNPQLALNTYNYICCLAGNTIDLARLGLLLINPPSPLQKDHCQIVQNLMITCGLYESSREFAQRVGLPTKSGVSGAVLSIVPEQGAIACYSPPLDQRGNSLAGLFLVEEIAKAIFCSLG</sequence>
<comment type="catalytic activity">
    <reaction evidence="5 6">
        <text>L-glutamine + H2O = L-glutamate + NH4(+)</text>
        <dbReference type="Rhea" id="RHEA:15889"/>
        <dbReference type="ChEBI" id="CHEBI:15377"/>
        <dbReference type="ChEBI" id="CHEBI:28938"/>
        <dbReference type="ChEBI" id="CHEBI:29985"/>
        <dbReference type="ChEBI" id="CHEBI:58359"/>
        <dbReference type="EC" id="3.5.1.2"/>
    </reaction>
</comment>
<feature type="binding site" evidence="6">
    <location>
        <position position="257"/>
    </location>
    <ligand>
        <name>substrate</name>
    </ligand>
</feature>
<proteinExistence type="inferred from homology"/>
<reference evidence="8" key="1">
    <citation type="journal article" date="2011" name="MBio">
        <title>Novel metabolic attributes of the genus Cyanothece, comprising a group of unicellular nitrogen-fixing Cyanobacteria.</title>
        <authorList>
            <person name="Bandyopadhyay A."/>
            <person name="Elvitigala T."/>
            <person name="Welsh E."/>
            <person name="Stockel J."/>
            <person name="Liberton M."/>
            <person name="Min H."/>
            <person name="Sherman L.A."/>
            <person name="Pakrasi H.B."/>
        </authorList>
    </citation>
    <scope>NUCLEOTIDE SEQUENCE [LARGE SCALE GENOMIC DNA]</scope>
    <source>
        <strain evidence="8">PCC 7424</strain>
    </source>
</reference>
<dbReference type="GO" id="GO:0004359">
    <property type="term" value="F:glutaminase activity"/>
    <property type="evidence" value="ECO:0007669"/>
    <property type="project" value="UniProtKB-UniRule"/>
</dbReference>
<feature type="binding site" evidence="6">
    <location>
        <position position="239"/>
    </location>
    <ligand>
        <name>substrate</name>
    </ligand>
</feature>
<dbReference type="HAMAP" id="MF_00313">
    <property type="entry name" value="Glutaminase"/>
    <property type="match status" value="1"/>
</dbReference>
<dbReference type="STRING" id="65393.PCC7424_0451"/>
<protein>
    <recommendedName>
        <fullName evidence="3 6">Glutaminase</fullName>
        <ecNumber evidence="3 6">3.5.1.2</ecNumber>
    </recommendedName>
</protein>
<dbReference type="Pfam" id="PF04960">
    <property type="entry name" value="Glutaminase"/>
    <property type="match status" value="1"/>
</dbReference>
<evidence type="ECO:0000256" key="5">
    <source>
        <dbReference type="ARBA" id="ARBA00049534"/>
    </source>
</evidence>
<dbReference type="KEGG" id="cyc:PCC7424_0451"/>
<gene>
    <name evidence="6" type="primary">glsA</name>
    <name evidence="7" type="ordered locus">PCC7424_0451</name>
</gene>
<evidence type="ECO:0000313" key="7">
    <source>
        <dbReference type="EMBL" id="ACK68917.1"/>
    </source>
</evidence>
<feature type="binding site" evidence="6">
    <location>
        <position position="194"/>
    </location>
    <ligand>
        <name>substrate</name>
    </ligand>
</feature>
<feature type="binding site" evidence="6">
    <location>
        <position position="171"/>
    </location>
    <ligand>
        <name>substrate</name>
    </ligand>
</feature>
<keyword evidence="8" id="KW-1185">Reference proteome</keyword>
<dbReference type="InterPro" id="IPR012338">
    <property type="entry name" value="Beta-lactam/transpept-like"/>
</dbReference>
<feature type="binding site" evidence="6">
    <location>
        <position position="119"/>
    </location>
    <ligand>
        <name>substrate</name>
    </ligand>
</feature>
<keyword evidence="6" id="KW-0007">Acetylation</keyword>